<dbReference type="SUPFAM" id="SSF159501">
    <property type="entry name" value="EreA/ChaN-like"/>
    <property type="match status" value="1"/>
</dbReference>
<dbReference type="Gene3D" id="3.40.50.11550">
    <property type="match status" value="1"/>
</dbReference>
<organism evidence="2 3">
    <name type="scientific">Leptospira ognonensis</name>
    <dbReference type="NCBI Taxonomy" id="2484945"/>
    <lineage>
        <taxon>Bacteria</taxon>
        <taxon>Pseudomonadati</taxon>
        <taxon>Spirochaetota</taxon>
        <taxon>Spirochaetia</taxon>
        <taxon>Leptospirales</taxon>
        <taxon>Leptospiraceae</taxon>
        <taxon>Leptospira</taxon>
    </lineage>
</organism>
<comment type="caution">
    <text evidence="2">The sequence shown here is derived from an EMBL/GenBank/DDBJ whole genome shotgun (WGS) entry which is preliminary data.</text>
</comment>
<reference evidence="2" key="1">
    <citation type="journal article" date="2019" name="PLoS Negl. Trop. Dis.">
        <title>Revisiting the worldwide diversity of Leptospira species in the environment.</title>
        <authorList>
            <person name="Vincent A.T."/>
            <person name="Schiettekatte O."/>
            <person name="Bourhy P."/>
            <person name="Veyrier F.J."/>
            <person name="Picardeau M."/>
        </authorList>
    </citation>
    <scope>NUCLEOTIDE SEQUENCE [LARGE SCALE GENOMIC DNA]</scope>
    <source>
        <strain evidence="2">201702476</strain>
    </source>
</reference>
<dbReference type="AlphaFoldDB" id="A0A4R9JW13"/>
<dbReference type="Pfam" id="PF04187">
    <property type="entry name" value="Cofac_haem_bdg"/>
    <property type="match status" value="1"/>
</dbReference>
<feature type="domain" description="Haem-binding uptake Tiki superfamily ChaN" evidence="1">
    <location>
        <begin position="28"/>
        <end position="237"/>
    </location>
</feature>
<proteinExistence type="predicted"/>
<accession>A0A4R9JW13</accession>
<dbReference type="CDD" id="cd14727">
    <property type="entry name" value="ChanN-like"/>
    <property type="match status" value="1"/>
</dbReference>
<dbReference type="Proteomes" id="UP000297693">
    <property type="component" value="Unassembled WGS sequence"/>
</dbReference>
<dbReference type="EMBL" id="RQGD01000039">
    <property type="protein sequence ID" value="TGL57184.1"/>
    <property type="molecule type" value="Genomic_DNA"/>
</dbReference>
<protein>
    <recommendedName>
        <fullName evidence="1">Haem-binding uptake Tiki superfamily ChaN domain-containing protein</fullName>
    </recommendedName>
</protein>
<gene>
    <name evidence="2" type="ORF">EHQ58_15400</name>
</gene>
<keyword evidence="3" id="KW-1185">Reference proteome</keyword>
<evidence type="ECO:0000259" key="1">
    <source>
        <dbReference type="Pfam" id="PF04187"/>
    </source>
</evidence>
<evidence type="ECO:0000313" key="2">
    <source>
        <dbReference type="EMBL" id="TGL57184.1"/>
    </source>
</evidence>
<sequence>MSETPTSISDVQIIDTSTNKNVSWKEILEKMDQNEILIWGEEHDDSDGHMAQLEFLKKFLDFYPTALSLEMLEKDQQAILDEYSRGFISEKQMLSSIPHWKNFTTDYLPLVKQAKESYVPIVCANPPRRYVNAVARKGLIAYSEFSEDAYRYLPSAYTLGIYQSDSYLAKLRAMFQEEHTSPAKQPMSPESMILAQYMWDQGMAESVSRESYKSGRKVFHINGRFHSDEGGGVAHRLKQMGHKVLVLSVFPEGKEENQKFQKLADFVILTKRR</sequence>
<dbReference type="InterPro" id="IPR007314">
    <property type="entry name" value="Cofac_haem-bd_dom"/>
</dbReference>
<dbReference type="OrthoDB" id="1680202at2"/>
<evidence type="ECO:0000313" key="3">
    <source>
        <dbReference type="Proteomes" id="UP000297693"/>
    </source>
</evidence>
<name>A0A4R9JW13_9LEPT</name>